<feature type="transmembrane region" description="Helical" evidence="8">
    <location>
        <begin position="125"/>
        <end position="142"/>
    </location>
</feature>
<dbReference type="PANTHER" id="PTHR13929">
    <property type="entry name" value="1,4-DIHYDROXY-2-NAPHTHOATE OCTAPRENYLTRANSFERASE"/>
    <property type="match status" value="1"/>
</dbReference>
<sequence length="257" mass="27111">MHANWLTIIIDLIKLGRPLHLLGGAIFYGIGVAAAGPELPNSFLAGLGLVTVLSAQLMNHYSNDYFDRVADALNSTPTHWSGGSRVLPEGRLPAQAALIAALSWGGIAIGLALVCVVLSPNPTLSTMILGSSILLAWVYSGPPLYLHRHGWGEVVGAWLVPGGTAMTGFILQTGTVQPVIGLVILPLCFLQFAMLIAVSLPDVVGDRAAGKRTLAGVSQSNHALGCRSYPHRISLFGTVYHRGIIPLPIPPHCADRP</sequence>
<dbReference type="AlphaFoldDB" id="B8G329"/>
<evidence type="ECO:0000313" key="9">
    <source>
        <dbReference type="EMBL" id="ACL23333.1"/>
    </source>
</evidence>
<keyword evidence="6 8" id="KW-1133">Transmembrane helix</keyword>
<evidence type="ECO:0000256" key="1">
    <source>
        <dbReference type="ARBA" id="ARBA00004141"/>
    </source>
</evidence>
<feature type="transmembrane region" description="Helical" evidence="8">
    <location>
        <begin position="179"/>
        <end position="204"/>
    </location>
</feature>
<dbReference type="eggNOG" id="COG0382">
    <property type="taxonomic scope" value="Bacteria"/>
</dbReference>
<dbReference type="GO" id="GO:0004659">
    <property type="term" value="F:prenyltransferase activity"/>
    <property type="evidence" value="ECO:0007669"/>
    <property type="project" value="InterPro"/>
</dbReference>
<feature type="transmembrane region" description="Helical" evidence="8">
    <location>
        <begin position="96"/>
        <end position="119"/>
    </location>
</feature>
<dbReference type="STRING" id="326427.Cagg_0387"/>
<dbReference type="InterPro" id="IPR026046">
    <property type="entry name" value="UBIAD1"/>
</dbReference>
<comment type="subcellular location">
    <subcellularLocation>
        <location evidence="1">Membrane</location>
        <topology evidence="1">Multi-pass membrane protein</topology>
    </subcellularLocation>
</comment>
<feature type="transmembrane region" description="Helical" evidence="8">
    <location>
        <begin position="154"/>
        <end position="173"/>
    </location>
</feature>
<dbReference type="InterPro" id="IPR044878">
    <property type="entry name" value="UbiA_sf"/>
</dbReference>
<reference evidence="9" key="1">
    <citation type="submission" date="2008-12" db="EMBL/GenBank/DDBJ databases">
        <title>Complete sequence of Chloroflexus aggregans DSM 9485.</title>
        <authorList>
            <consortium name="US DOE Joint Genome Institute"/>
            <person name="Lucas S."/>
            <person name="Copeland A."/>
            <person name="Lapidus A."/>
            <person name="Glavina del Rio T."/>
            <person name="Dalin E."/>
            <person name="Tice H."/>
            <person name="Pitluck S."/>
            <person name="Foster B."/>
            <person name="Larimer F."/>
            <person name="Land M."/>
            <person name="Hauser L."/>
            <person name="Kyrpides N."/>
            <person name="Mikhailova N."/>
            <person name="Bryant D."/>
            <person name="Richardson P."/>
        </authorList>
    </citation>
    <scope>NUCLEOTIDE SEQUENCE</scope>
    <source>
        <strain evidence="9">DSM 9485</strain>
    </source>
</reference>
<dbReference type="GO" id="GO:0042371">
    <property type="term" value="P:vitamin K biosynthetic process"/>
    <property type="evidence" value="ECO:0007669"/>
    <property type="project" value="TreeGrafter"/>
</dbReference>
<keyword evidence="10" id="KW-1185">Reference proteome</keyword>
<keyword evidence="7 8" id="KW-0472">Membrane</keyword>
<evidence type="ECO:0000256" key="7">
    <source>
        <dbReference type="ARBA" id="ARBA00023136"/>
    </source>
</evidence>
<organism evidence="9 10">
    <name type="scientific">Chloroflexus aggregans (strain MD-66 / DSM 9485)</name>
    <dbReference type="NCBI Taxonomy" id="326427"/>
    <lineage>
        <taxon>Bacteria</taxon>
        <taxon>Bacillati</taxon>
        <taxon>Chloroflexota</taxon>
        <taxon>Chloroflexia</taxon>
        <taxon>Chloroflexales</taxon>
        <taxon>Chloroflexineae</taxon>
        <taxon>Chloroflexaceae</taxon>
        <taxon>Chloroflexus</taxon>
    </lineage>
</organism>
<dbReference type="OrthoDB" id="9767568at2"/>
<dbReference type="EMBL" id="CP001337">
    <property type="protein sequence ID" value="ACL23333.1"/>
    <property type="molecule type" value="Genomic_DNA"/>
</dbReference>
<evidence type="ECO:0000256" key="5">
    <source>
        <dbReference type="ARBA" id="ARBA00022692"/>
    </source>
</evidence>
<proteinExistence type="predicted"/>
<dbReference type="RefSeq" id="WP_012615699.1">
    <property type="nucleotide sequence ID" value="NC_011831.1"/>
</dbReference>
<dbReference type="GO" id="GO:0009234">
    <property type="term" value="P:menaquinone biosynthetic process"/>
    <property type="evidence" value="ECO:0007669"/>
    <property type="project" value="UniProtKB-UniPathway"/>
</dbReference>
<evidence type="ECO:0000256" key="8">
    <source>
        <dbReference type="SAM" id="Phobius"/>
    </source>
</evidence>
<evidence type="ECO:0000256" key="6">
    <source>
        <dbReference type="ARBA" id="ARBA00022989"/>
    </source>
</evidence>
<dbReference type="KEGG" id="cag:Cagg_0387"/>
<feature type="transmembrane region" description="Helical" evidence="8">
    <location>
        <begin position="19"/>
        <end position="36"/>
    </location>
</feature>
<protein>
    <submittedName>
        <fullName evidence="9">UbiA prenyltransferase</fullName>
    </submittedName>
</protein>
<evidence type="ECO:0000256" key="3">
    <source>
        <dbReference type="ARBA" id="ARBA00022428"/>
    </source>
</evidence>
<dbReference type="UniPathway" id="UPA00079"/>
<evidence type="ECO:0000256" key="2">
    <source>
        <dbReference type="ARBA" id="ARBA00004863"/>
    </source>
</evidence>
<gene>
    <name evidence="9" type="ordered locus">Cagg_0387</name>
</gene>
<dbReference type="Proteomes" id="UP000002508">
    <property type="component" value="Chromosome"/>
</dbReference>
<dbReference type="PANTHER" id="PTHR13929:SF0">
    <property type="entry name" value="UBIA PRENYLTRANSFERASE DOMAIN-CONTAINING PROTEIN 1"/>
    <property type="match status" value="1"/>
</dbReference>
<keyword evidence="5 8" id="KW-0812">Transmembrane</keyword>
<keyword evidence="4" id="KW-0808">Transferase</keyword>
<evidence type="ECO:0000313" key="10">
    <source>
        <dbReference type="Proteomes" id="UP000002508"/>
    </source>
</evidence>
<accession>B8G329</accession>
<comment type="pathway">
    <text evidence="2">Quinol/quinone metabolism; menaquinone biosynthesis.</text>
</comment>
<dbReference type="CDD" id="cd13962">
    <property type="entry name" value="PT_UbiA_UBIAD1"/>
    <property type="match status" value="1"/>
</dbReference>
<name>B8G329_CHLAD</name>
<dbReference type="InterPro" id="IPR000537">
    <property type="entry name" value="UbiA_prenyltransferase"/>
</dbReference>
<dbReference type="GO" id="GO:0016020">
    <property type="term" value="C:membrane"/>
    <property type="evidence" value="ECO:0007669"/>
    <property type="project" value="UniProtKB-SubCell"/>
</dbReference>
<dbReference type="Gene3D" id="1.10.357.140">
    <property type="entry name" value="UbiA prenyltransferase"/>
    <property type="match status" value="1"/>
</dbReference>
<dbReference type="Pfam" id="PF01040">
    <property type="entry name" value="UbiA"/>
    <property type="match status" value="1"/>
</dbReference>
<keyword evidence="3" id="KW-0474">Menaquinone biosynthesis</keyword>
<dbReference type="HOGENOM" id="CLU_904930_0_0_0"/>
<evidence type="ECO:0000256" key="4">
    <source>
        <dbReference type="ARBA" id="ARBA00022679"/>
    </source>
</evidence>